<keyword evidence="4" id="KW-1003">Cell membrane</keyword>
<evidence type="ECO:0000256" key="11">
    <source>
        <dbReference type="SAM" id="Phobius"/>
    </source>
</evidence>
<keyword evidence="9 11" id="KW-0472">Membrane</keyword>
<keyword evidence="8 11" id="KW-1133">Transmembrane helix</keyword>
<keyword evidence="3" id="KW-0813">Transport</keyword>
<organism evidence="13">
    <name type="scientific">candidate division WOR-3 bacterium</name>
    <dbReference type="NCBI Taxonomy" id="2052148"/>
    <lineage>
        <taxon>Bacteria</taxon>
        <taxon>Bacteria division WOR-3</taxon>
    </lineage>
</organism>
<dbReference type="InterPro" id="IPR006260">
    <property type="entry name" value="TonB/TolA_C"/>
</dbReference>
<dbReference type="GO" id="GO:0015031">
    <property type="term" value="P:protein transport"/>
    <property type="evidence" value="ECO:0007669"/>
    <property type="project" value="UniProtKB-KW"/>
</dbReference>
<evidence type="ECO:0000256" key="9">
    <source>
        <dbReference type="ARBA" id="ARBA00023136"/>
    </source>
</evidence>
<feature type="transmembrane region" description="Helical" evidence="11">
    <location>
        <begin position="37"/>
        <end position="59"/>
    </location>
</feature>
<keyword evidence="5" id="KW-0997">Cell inner membrane</keyword>
<evidence type="ECO:0000256" key="8">
    <source>
        <dbReference type="ARBA" id="ARBA00022989"/>
    </source>
</evidence>
<comment type="caution">
    <text evidence="13">The sequence shown here is derived from an EMBL/GenBank/DDBJ whole genome shotgun (WGS) entry which is preliminary data.</text>
</comment>
<dbReference type="GO" id="GO:0015891">
    <property type="term" value="P:siderophore transport"/>
    <property type="evidence" value="ECO:0007669"/>
    <property type="project" value="InterPro"/>
</dbReference>
<comment type="similarity">
    <text evidence="2">Belongs to the TonB family.</text>
</comment>
<dbReference type="GO" id="GO:0098797">
    <property type="term" value="C:plasma membrane protein complex"/>
    <property type="evidence" value="ECO:0007669"/>
    <property type="project" value="TreeGrafter"/>
</dbReference>
<dbReference type="InterPro" id="IPR037682">
    <property type="entry name" value="TonB_C"/>
</dbReference>
<dbReference type="GO" id="GO:0030288">
    <property type="term" value="C:outer membrane-bounded periplasmic space"/>
    <property type="evidence" value="ECO:0007669"/>
    <property type="project" value="InterPro"/>
</dbReference>
<dbReference type="AlphaFoldDB" id="A0A7V3KM63"/>
<evidence type="ECO:0000259" key="12">
    <source>
        <dbReference type="PROSITE" id="PS52015"/>
    </source>
</evidence>
<dbReference type="InterPro" id="IPR003538">
    <property type="entry name" value="TonB"/>
</dbReference>
<name>A0A7V3KM63_UNCW3</name>
<sequence>MNTTAINFNIHSLKKQPIPSILPLIFDRHVVETPLHWIVFLTAGALSPAFILIATHFFLPHRSTTLTSMTVELYQQPVPKPITPKLSDPPEKPEQIPPSTSNVKSPNLKARAGKVIAADSHAPTTQTAHSYSIVTGENDTYAGGDTTSSGTNDKPVETVAKNPPPPPVSHTPPVDVAVLIRDYLAQIKQLLEKEKHYPLTAQRLGIKGTVVVSFIIMADGQFDQVRVVSSSGSDLLDAAAIEAVHNLSGKVERPKATGTLPLPVKTALRFEIEE</sequence>
<accession>A0A7V3KM63</accession>
<dbReference type="GO" id="GO:0031992">
    <property type="term" value="F:energy transducer activity"/>
    <property type="evidence" value="ECO:0007669"/>
    <property type="project" value="InterPro"/>
</dbReference>
<dbReference type="SUPFAM" id="SSF74653">
    <property type="entry name" value="TolA/TonB C-terminal domain"/>
    <property type="match status" value="1"/>
</dbReference>
<evidence type="ECO:0000256" key="6">
    <source>
        <dbReference type="ARBA" id="ARBA00022692"/>
    </source>
</evidence>
<evidence type="ECO:0000256" key="7">
    <source>
        <dbReference type="ARBA" id="ARBA00022927"/>
    </source>
</evidence>
<feature type="region of interest" description="Disordered" evidence="10">
    <location>
        <begin position="119"/>
        <end position="171"/>
    </location>
</feature>
<dbReference type="GO" id="GO:0055085">
    <property type="term" value="P:transmembrane transport"/>
    <property type="evidence" value="ECO:0007669"/>
    <property type="project" value="InterPro"/>
</dbReference>
<protein>
    <submittedName>
        <fullName evidence="13">Energy transducer TonB</fullName>
    </submittedName>
</protein>
<dbReference type="Gene3D" id="3.30.1150.10">
    <property type="match status" value="1"/>
</dbReference>
<dbReference type="PANTHER" id="PTHR33446:SF2">
    <property type="entry name" value="PROTEIN TONB"/>
    <property type="match status" value="1"/>
</dbReference>
<evidence type="ECO:0000313" key="13">
    <source>
        <dbReference type="EMBL" id="HGB35311.1"/>
    </source>
</evidence>
<evidence type="ECO:0000256" key="10">
    <source>
        <dbReference type="SAM" id="MobiDB-lite"/>
    </source>
</evidence>
<feature type="domain" description="TonB C-terminal" evidence="12">
    <location>
        <begin position="182"/>
        <end position="274"/>
    </location>
</feature>
<evidence type="ECO:0000256" key="2">
    <source>
        <dbReference type="ARBA" id="ARBA00006555"/>
    </source>
</evidence>
<proteinExistence type="inferred from homology"/>
<dbReference type="PANTHER" id="PTHR33446">
    <property type="entry name" value="PROTEIN TONB-RELATED"/>
    <property type="match status" value="1"/>
</dbReference>
<gene>
    <name evidence="13" type="ORF">ENV38_00170</name>
</gene>
<feature type="region of interest" description="Disordered" evidence="10">
    <location>
        <begin position="80"/>
        <end position="106"/>
    </location>
</feature>
<dbReference type="PRINTS" id="PR01374">
    <property type="entry name" value="TONBPROTEIN"/>
</dbReference>
<dbReference type="EMBL" id="DTGD01000007">
    <property type="protein sequence ID" value="HGB35311.1"/>
    <property type="molecule type" value="Genomic_DNA"/>
</dbReference>
<evidence type="ECO:0000256" key="1">
    <source>
        <dbReference type="ARBA" id="ARBA00004383"/>
    </source>
</evidence>
<dbReference type="PROSITE" id="PS52015">
    <property type="entry name" value="TONB_CTD"/>
    <property type="match status" value="1"/>
</dbReference>
<dbReference type="Pfam" id="PF03544">
    <property type="entry name" value="TonB_C"/>
    <property type="match status" value="1"/>
</dbReference>
<keyword evidence="6 11" id="KW-0812">Transmembrane</keyword>
<feature type="compositionally biased region" description="Polar residues" evidence="10">
    <location>
        <begin position="122"/>
        <end position="138"/>
    </location>
</feature>
<comment type="subcellular location">
    <subcellularLocation>
        <location evidence="1">Cell inner membrane</location>
        <topology evidence="1">Single-pass membrane protein</topology>
        <orientation evidence="1">Periplasmic side</orientation>
    </subcellularLocation>
</comment>
<dbReference type="InterPro" id="IPR051045">
    <property type="entry name" value="TonB-dependent_transducer"/>
</dbReference>
<dbReference type="NCBIfam" id="TIGR01352">
    <property type="entry name" value="tonB_Cterm"/>
    <property type="match status" value="1"/>
</dbReference>
<reference evidence="13" key="1">
    <citation type="journal article" date="2020" name="mSystems">
        <title>Genome- and Community-Level Interaction Insights into Carbon Utilization and Element Cycling Functions of Hydrothermarchaeota in Hydrothermal Sediment.</title>
        <authorList>
            <person name="Zhou Z."/>
            <person name="Liu Y."/>
            <person name="Xu W."/>
            <person name="Pan J."/>
            <person name="Luo Z.H."/>
            <person name="Li M."/>
        </authorList>
    </citation>
    <scope>NUCLEOTIDE SEQUENCE [LARGE SCALE GENOMIC DNA]</scope>
    <source>
        <strain evidence="13">SpSt-754</strain>
    </source>
</reference>
<evidence type="ECO:0000256" key="3">
    <source>
        <dbReference type="ARBA" id="ARBA00022448"/>
    </source>
</evidence>
<evidence type="ECO:0000256" key="5">
    <source>
        <dbReference type="ARBA" id="ARBA00022519"/>
    </source>
</evidence>
<evidence type="ECO:0000256" key="4">
    <source>
        <dbReference type="ARBA" id="ARBA00022475"/>
    </source>
</evidence>
<keyword evidence="7" id="KW-0653">Protein transport</keyword>